<dbReference type="InterPro" id="IPR007587">
    <property type="entry name" value="SAPS"/>
</dbReference>
<keyword evidence="2" id="KW-0131">Cell cycle</keyword>
<dbReference type="GeneID" id="107479311"/>
<reference evidence="4" key="1">
    <citation type="journal article" date="2016" name="Nat. Genet.">
        <title>The genome sequences of Arachis duranensis and Arachis ipaensis, the diploid ancestors of cultivated peanut.</title>
        <authorList>
            <person name="Bertioli D.J."/>
            <person name="Cannon S.B."/>
            <person name="Froenicke L."/>
            <person name="Huang G."/>
            <person name="Farmer A.D."/>
            <person name="Cannon E.K."/>
            <person name="Liu X."/>
            <person name="Gao D."/>
            <person name="Clevenger J."/>
            <person name="Dash S."/>
            <person name="Ren L."/>
            <person name="Moretzsohn M.C."/>
            <person name="Shirasawa K."/>
            <person name="Huang W."/>
            <person name="Vidigal B."/>
            <person name="Abernathy B."/>
            <person name="Chu Y."/>
            <person name="Niederhuth C.E."/>
            <person name="Umale P."/>
            <person name="Araujo A.C."/>
            <person name="Kozik A."/>
            <person name="Kim K.D."/>
            <person name="Burow M.D."/>
            <person name="Varshney R.K."/>
            <person name="Wang X."/>
            <person name="Zhang X."/>
            <person name="Barkley N."/>
            <person name="Guimaraes P.M."/>
            <person name="Isobe S."/>
            <person name="Guo B."/>
            <person name="Liao B."/>
            <person name="Stalker H.T."/>
            <person name="Schmitz R.J."/>
            <person name="Scheffler B.E."/>
            <person name="Leal-Bertioli S.C."/>
            <person name="Xun X."/>
            <person name="Jackson S.A."/>
            <person name="Michelmore R."/>
            <person name="Ozias-Akins P."/>
        </authorList>
    </citation>
    <scope>NUCLEOTIDE SEQUENCE [LARGE SCALE GENOMIC DNA]</scope>
    <source>
        <strain evidence="4">cv. V14167</strain>
    </source>
</reference>
<name>A0A9C6WRP5_ARADU</name>
<feature type="signal peptide" evidence="3">
    <location>
        <begin position="1"/>
        <end position="19"/>
    </location>
</feature>
<dbReference type="RefSeq" id="XP_052114620.1">
    <property type="nucleotide sequence ID" value="XM_052258660.1"/>
</dbReference>
<dbReference type="GO" id="GO:0019888">
    <property type="term" value="F:protein phosphatase regulator activity"/>
    <property type="evidence" value="ECO:0007669"/>
    <property type="project" value="TreeGrafter"/>
</dbReference>
<reference evidence="5" key="2">
    <citation type="submission" date="2025-08" db="UniProtKB">
        <authorList>
            <consortium name="RefSeq"/>
        </authorList>
    </citation>
    <scope>IDENTIFICATION</scope>
    <source>
        <tissue evidence="5">Whole plant</tissue>
    </source>
</reference>
<dbReference type="PANTHER" id="PTHR12634">
    <property type="entry name" value="SIT4 YEAST -ASSOCIATING PROTEIN-RELATED"/>
    <property type="match status" value="1"/>
</dbReference>
<proteinExistence type="inferred from homology"/>
<organism evidence="4 5">
    <name type="scientific">Arachis duranensis</name>
    <name type="common">Wild peanut</name>
    <dbReference type="NCBI Taxonomy" id="130453"/>
    <lineage>
        <taxon>Eukaryota</taxon>
        <taxon>Viridiplantae</taxon>
        <taxon>Streptophyta</taxon>
        <taxon>Embryophyta</taxon>
        <taxon>Tracheophyta</taxon>
        <taxon>Spermatophyta</taxon>
        <taxon>Magnoliopsida</taxon>
        <taxon>eudicotyledons</taxon>
        <taxon>Gunneridae</taxon>
        <taxon>Pentapetalae</taxon>
        <taxon>rosids</taxon>
        <taxon>fabids</taxon>
        <taxon>Fabales</taxon>
        <taxon>Fabaceae</taxon>
        <taxon>Papilionoideae</taxon>
        <taxon>50 kb inversion clade</taxon>
        <taxon>dalbergioids sensu lato</taxon>
        <taxon>Dalbergieae</taxon>
        <taxon>Pterocarpus clade</taxon>
        <taxon>Arachis</taxon>
    </lineage>
</organism>
<evidence type="ECO:0000313" key="4">
    <source>
        <dbReference type="Proteomes" id="UP000515211"/>
    </source>
</evidence>
<dbReference type="AlphaFoldDB" id="A0A9C6WRP5"/>
<keyword evidence="4" id="KW-1185">Reference proteome</keyword>
<dbReference type="Pfam" id="PF04499">
    <property type="entry name" value="SAPS"/>
    <property type="match status" value="1"/>
</dbReference>
<accession>A0A9C6WRP5</accession>
<protein>
    <submittedName>
        <fullName evidence="5">Uncharacterized protein LOC107479311 isoform X1</fullName>
    </submittedName>
</protein>
<gene>
    <name evidence="5" type="primary">LOC107479311</name>
</gene>
<evidence type="ECO:0000313" key="5">
    <source>
        <dbReference type="RefSeq" id="XP_052114620.1"/>
    </source>
</evidence>
<dbReference type="Proteomes" id="UP000515211">
    <property type="component" value="Chromosome 3"/>
</dbReference>
<sequence>MLQFCNNLVLLSGIPMCFLESIILLSCLESRNDAIIDHLLHECDLIGRVISADKDSILSADKNMPTVPAIGKRAPRVGNIGHITRVANKLIYLSHNRSNILSCLQENNEWNEWQAKVLQERNVVENVHRWACGRPTALHGRMRDSDDDDTHDRDYDIAALATNLNQAFGYKIYGTEDNEESAQGGLGTELKCQTNSLIGLVAEK</sequence>
<dbReference type="PANTHER" id="PTHR12634:SF8">
    <property type="entry name" value="FIERY MOUNTAIN, ISOFORM D"/>
    <property type="match status" value="1"/>
</dbReference>
<feature type="chain" id="PRO_5038580733" evidence="3">
    <location>
        <begin position="20"/>
        <end position="204"/>
    </location>
</feature>
<evidence type="ECO:0000256" key="2">
    <source>
        <dbReference type="ARBA" id="ARBA00023306"/>
    </source>
</evidence>
<keyword evidence="3" id="KW-0732">Signal</keyword>
<evidence type="ECO:0000256" key="1">
    <source>
        <dbReference type="ARBA" id="ARBA00006180"/>
    </source>
</evidence>
<comment type="similarity">
    <text evidence="1">Belongs to the SAPS family.</text>
</comment>
<dbReference type="GO" id="GO:0019903">
    <property type="term" value="F:protein phosphatase binding"/>
    <property type="evidence" value="ECO:0007669"/>
    <property type="project" value="InterPro"/>
</dbReference>
<evidence type="ECO:0000256" key="3">
    <source>
        <dbReference type="SAM" id="SignalP"/>
    </source>
</evidence>